<sequence length="108" mass="13006">MRFFESITQTIVASRQYYEDENEYLIILRNQLSPQELIFLFYTALASYRSREDETNGLYSYFNKYSMVLNISETDLFDPTHQILYPSVIFPFLRTEAKLFKEKLFKLV</sequence>
<accession>A0A923T845</accession>
<keyword evidence="2" id="KW-1185">Reference proteome</keyword>
<dbReference type="EMBL" id="JACSIT010000067">
    <property type="protein sequence ID" value="MBC6993568.1"/>
    <property type="molecule type" value="Genomic_DNA"/>
</dbReference>
<protein>
    <submittedName>
        <fullName evidence="1">Uncharacterized protein</fullName>
    </submittedName>
</protein>
<comment type="caution">
    <text evidence="1">The sequence shown here is derived from an EMBL/GenBank/DDBJ whole genome shotgun (WGS) entry which is preliminary data.</text>
</comment>
<dbReference type="AlphaFoldDB" id="A0A923T845"/>
<dbReference type="InterPro" id="IPR031709">
    <property type="entry name" value="PutAbiC"/>
</dbReference>
<gene>
    <name evidence="1" type="ORF">H9S92_05310</name>
</gene>
<evidence type="ECO:0000313" key="2">
    <source>
        <dbReference type="Proteomes" id="UP000650081"/>
    </source>
</evidence>
<evidence type="ECO:0000313" key="1">
    <source>
        <dbReference type="EMBL" id="MBC6993568.1"/>
    </source>
</evidence>
<proteinExistence type="predicted"/>
<organism evidence="1 2">
    <name type="scientific">Neolewinella lacunae</name>
    <dbReference type="NCBI Taxonomy" id="1517758"/>
    <lineage>
        <taxon>Bacteria</taxon>
        <taxon>Pseudomonadati</taxon>
        <taxon>Bacteroidota</taxon>
        <taxon>Saprospiria</taxon>
        <taxon>Saprospirales</taxon>
        <taxon>Lewinellaceae</taxon>
        <taxon>Neolewinella</taxon>
    </lineage>
</organism>
<reference evidence="1" key="1">
    <citation type="submission" date="2020-08" db="EMBL/GenBank/DDBJ databases">
        <title>Lewinella bacteria from marine environments.</title>
        <authorList>
            <person name="Zhong Y."/>
        </authorList>
    </citation>
    <scope>NUCLEOTIDE SEQUENCE</scope>
    <source>
        <strain evidence="1">KCTC 42187</strain>
    </source>
</reference>
<dbReference type="Pfam" id="PF16872">
    <property type="entry name" value="putAbiC"/>
    <property type="match status" value="1"/>
</dbReference>
<dbReference type="Proteomes" id="UP000650081">
    <property type="component" value="Unassembled WGS sequence"/>
</dbReference>
<name>A0A923T845_9BACT</name>